<dbReference type="Proteomes" id="UP000760494">
    <property type="component" value="Unassembled WGS sequence"/>
</dbReference>
<dbReference type="InterPro" id="IPR023296">
    <property type="entry name" value="Glyco_hydro_beta-prop_sf"/>
</dbReference>
<keyword evidence="3" id="KW-0378">Hydrolase</keyword>
<proteinExistence type="inferred from homology"/>
<keyword evidence="4" id="KW-0326">Glycosidase</keyword>
<dbReference type="EMBL" id="CABFJX010000400">
    <property type="protein sequence ID" value="VTT80078.1"/>
    <property type="molecule type" value="Genomic_DNA"/>
</dbReference>
<organism evidence="5 6">
    <name type="scientific">Fusarium fujikuroi</name>
    <name type="common">Bakanae and foot rot disease fungus</name>
    <name type="synonym">Gibberella fujikuroi</name>
    <dbReference type="NCBI Taxonomy" id="5127"/>
    <lineage>
        <taxon>Eukaryota</taxon>
        <taxon>Fungi</taxon>
        <taxon>Dikarya</taxon>
        <taxon>Ascomycota</taxon>
        <taxon>Pezizomycotina</taxon>
        <taxon>Sordariomycetes</taxon>
        <taxon>Hypocreomycetidae</taxon>
        <taxon>Hypocreales</taxon>
        <taxon>Nectriaceae</taxon>
        <taxon>Fusarium</taxon>
        <taxon>Fusarium fujikuroi species complex</taxon>
    </lineage>
</organism>
<evidence type="ECO:0000256" key="2">
    <source>
        <dbReference type="ARBA" id="ARBA00022729"/>
    </source>
</evidence>
<dbReference type="Gene3D" id="2.115.10.20">
    <property type="entry name" value="Glycosyl hydrolase domain, family 43"/>
    <property type="match status" value="1"/>
</dbReference>
<reference evidence="5" key="1">
    <citation type="submission" date="2019-05" db="EMBL/GenBank/DDBJ databases">
        <authorList>
            <person name="Piombo E."/>
        </authorList>
    </citation>
    <scope>NUCLEOTIDE SEQUENCE</scope>
    <source>
        <strain evidence="5">C2S</strain>
    </source>
</reference>
<gene>
    <name evidence="5" type="ORF">C2S_11570</name>
</gene>
<protein>
    <submittedName>
        <fullName evidence="5">Uncharacterized protein</fullName>
    </submittedName>
</protein>
<evidence type="ECO:0000313" key="5">
    <source>
        <dbReference type="EMBL" id="VTT80078.1"/>
    </source>
</evidence>
<comment type="caution">
    <text evidence="5">The sequence shown here is derived from an EMBL/GenBank/DDBJ whole genome shotgun (WGS) entry which is preliminary data.</text>
</comment>
<dbReference type="PANTHER" id="PTHR43817">
    <property type="entry name" value="GLYCOSYL HYDROLASE"/>
    <property type="match status" value="1"/>
</dbReference>
<dbReference type="Pfam" id="PF04616">
    <property type="entry name" value="Glyco_hydro_43"/>
    <property type="match status" value="1"/>
</dbReference>
<evidence type="ECO:0000256" key="3">
    <source>
        <dbReference type="ARBA" id="ARBA00022801"/>
    </source>
</evidence>
<dbReference type="AlphaFoldDB" id="A0A5Q3DVR7"/>
<dbReference type="PANTHER" id="PTHR43817:SF1">
    <property type="entry name" value="HYDROLASE, FAMILY 43, PUTATIVE (AFU_ORTHOLOGUE AFUA_3G01660)-RELATED"/>
    <property type="match status" value="1"/>
</dbReference>
<dbReference type="GO" id="GO:0004553">
    <property type="term" value="F:hydrolase activity, hydrolyzing O-glycosyl compounds"/>
    <property type="evidence" value="ECO:0007669"/>
    <property type="project" value="InterPro"/>
</dbReference>
<keyword evidence="2" id="KW-0732">Signal</keyword>
<evidence type="ECO:0000256" key="4">
    <source>
        <dbReference type="ARBA" id="ARBA00023295"/>
    </source>
</evidence>
<dbReference type="InterPro" id="IPR006710">
    <property type="entry name" value="Glyco_hydro_43"/>
</dbReference>
<dbReference type="SUPFAM" id="SSF75005">
    <property type="entry name" value="Arabinanase/levansucrase/invertase"/>
    <property type="match status" value="1"/>
</dbReference>
<sequence>MVSWNNIFTLALGLIGSARAYTNPIRNPGGGDPQITYTGGYYYLISTEWTNLQLSRATTIEGLKTATPKVIYTDSDPSRSSNVWAPELHYLGGKWYIYYTAGKSEDLTGQRSHVIKGGATPWDSWSYGAKLSDDWGIDGTILRTNQFGNYFVYSCMTGVQYQSTCIRKLGSDFLSVGALSIISQPDQSWEKSGTPVQEGPNALYFGGKTYISYSANYCWTPDYCVALLEWDGKTDPAKASAWKKSNGCVLKSANGSYGTGHNSFFQSPDGKQTFITFHATSNKNGACDDTRYAMTQPLTANADGTPNFGSVQPFSHQFAEPSSALHAIAVKMEVNYTAITDYYMIRCFSGGNFYVCKKPSTSSEFVGCCDSDPCADGSGICPQTDLRPMSYSPGRTAYKLGLECGALHNASFYRCDLSMPHFLGCCGVDPCARGCPQSQLIPAQLPALEGWRKLFLEPYRVQNNTASDLRPGVEVNSTFEAPDFSNINWDRGKHEVGPATVIGICAGFLAASLLVLGLIRHYWYRPSSTSPKHEQADTAHAPFLAHDSSDDVAYSQMEETIPHTRIRDNWHGGPKTLEHWDVPTVFGWIFSVLLTFTPLCFIALAITAIRLDNQPHSDYGKTVLQLTVLSPSLYPILFAALVGRFYRVFGRWCLESRGGVNLPVLEQLIGSQNLATAIERIFVIRTNAVIGIIILASWLLSPLGGQSSSRLLQDAKFDLVSNGTVYYADPAYQVSHSRWIDYRHSVGATYAASLLSSSKQKASPRDIWGLPKIPQLSQDRLDNGSYDLYDVKKSDLVSGKASYASLLGIKIQGLVRPNEPTKFNFTISTSYFHVDCDFVDSFDPLRGKLTQNQTNIVDLFYKYPSFSAFNILPQSWFNADGEEDDINSPYQFIYVKQMRGSQLYVVKCATHEIKVETTIHCGPGDPATTCEPRQQRRLSTENQTGTSLFPPSVTRSDLRLKELSYALYAWAQASGDKDGVQPSPSEMYLMKDENPYEFTSQLPWTKEDLAKFPYVFSRRMTTAFNTYWDAGLNPGGHTNVSYSTIPLHNMNGLETGQTYKDSFMNTTMGTRITTIDVYSAQRIWVGLLLFTTMVLQILAICGLIIEILIQGPDVLGFASTLTRDNPFVPLPAGGSHLDGPERARCLKNMRLELVDVRPEDETGYLAVRAVSSAKGQDTSVIEGSVKSRKWVHLNRRRLYE</sequence>
<accession>A0A5Q3DVR7</accession>
<evidence type="ECO:0000313" key="6">
    <source>
        <dbReference type="Proteomes" id="UP000760494"/>
    </source>
</evidence>
<name>A0A5Q3DVR7_FUSFU</name>
<dbReference type="GO" id="GO:0005975">
    <property type="term" value="P:carbohydrate metabolic process"/>
    <property type="evidence" value="ECO:0007669"/>
    <property type="project" value="InterPro"/>
</dbReference>
<comment type="similarity">
    <text evidence="1">Belongs to the glycosyl hydrolase 43 family.</text>
</comment>
<evidence type="ECO:0000256" key="1">
    <source>
        <dbReference type="ARBA" id="ARBA00009865"/>
    </source>
</evidence>
<dbReference type="CDD" id="cd18820">
    <property type="entry name" value="GH43_LbAraf43-like"/>
    <property type="match status" value="1"/>
</dbReference>